<proteinExistence type="predicted"/>
<reference evidence="3" key="1">
    <citation type="submission" date="2017-08" db="EMBL/GenBank/DDBJ databases">
        <authorList>
            <person name="Varghese N."/>
            <person name="Submissions S."/>
        </authorList>
    </citation>
    <scope>NUCLEOTIDE SEQUENCE [LARGE SCALE GENOMIC DNA]</scope>
    <source>
        <strain evidence="3">USBA17B2</strain>
    </source>
</reference>
<gene>
    <name evidence="2" type="ORF">SAMN05421879_104123</name>
</gene>
<feature type="transmembrane region" description="Helical" evidence="1">
    <location>
        <begin position="44"/>
        <end position="64"/>
    </location>
</feature>
<dbReference type="AlphaFoldDB" id="A0A285VLU6"/>
<keyword evidence="1" id="KW-0472">Membrane</keyword>
<accession>A0A285VLU6</accession>
<dbReference type="EMBL" id="OBQK01000004">
    <property type="protein sequence ID" value="SOC55039.1"/>
    <property type="molecule type" value="Genomic_DNA"/>
</dbReference>
<protein>
    <submittedName>
        <fullName evidence="2">Uncharacterized protein</fullName>
    </submittedName>
</protein>
<evidence type="ECO:0000256" key="1">
    <source>
        <dbReference type="SAM" id="Phobius"/>
    </source>
</evidence>
<keyword evidence="3" id="KW-1185">Reference proteome</keyword>
<sequence>MVPLYAARCRGTVTLMTSVLPSALVASPEDAGHSVVNELPFEPIWFGVIAMVAFLGLLALLFSFRNTLALDPHGVGEGQHDPDAGRGTSAH</sequence>
<evidence type="ECO:0000313" key="2">
    <source>
        <dbReference type="EMBL" id="SOC55039.1"/>
    </source>
</evidence>
<keyword evidence="1" id="KW-0812">Transmembrane</keyword>
<organism evidence="2 3">
    <name type="scientific">Ornithinimicrobium cerasi</name>
    <dbReference type="NCBI Taxonomy" id="2248773"/>
    <lineage>
        <taxon>Bacteria</taxon>
        <taxon>Bacillati</taxon>
        <taxon>Actinomycetota</taxon>
        <taxon>Actinomycetes</taxon>
        <taxon>Micrococcales</taxon>
        <taxon>Ornithinimicrobiaceae</taxon>
        <taxon>Ornithinimicrobium</taxon>
    </lineage>
</organism>
<dbReference type="Proteomes" id="UP000219688">
    <property type="component" value="Unassembled WGS sequence"/>
</dbReference>
<name>A0A285VLU6_9MICO</name>
<keyword evidence="1" id="KW-1133">Transmembrane helix</keyword>
<evidence type="ECO:0000313" key="3">
    <source>
        <dbReference type="Proteomes" id="UP000219688"/>
    </source>
</evidence>